<dbReference type="AlphaFoldDB" id="X1HET9"/>
<proteinExistence type="predicted"/>
<comment type="caution">
    <text evidence="1">The sequence shown here is derived from an EMBL/GenBank/DDBJ whole genome shotgun (WGS) entry which is preliminary data.</text>
</comment>
<organism evidence="1">
    <name type="scientific">marine sediment metagenome</name>
    <dbReference type="NCBI Taxonomy" id="412755"/>
    <lineage>
        <taxon>unclassified sequences</taxon>
        <taxon>metagenomes</taxon>
        <taxon>ecological metagenomes</taxon>
    </lineage>
</organism>
<name>X1HET9_9ZZZZ</name>
<sequence length="80" mass="9529">MKVVQKYKKDAEQFSGITSAVTWESCKKRLRLYFKNIGKIKAQLFAGKIIDIPFVTLQKDRRIRDIKVENERRRKTDILE</sequence>
<protein>
    <submittedName>
        <fullName evidence="1">Uncharacterized protein</fullName>
    </submittedName>
</protein>
<dbReference type="EMBL" id="BARU01007305">
    <property type="protein sequence ID" value="GAH43813.1"/>
    <property type="molecule type" value="Genomic_DNA"/>
</dbReference>
<reference evidence="1" key="1">
    <citation type="journal article" date="2014" name="Front. Microbiol.">
        <title>High frequency of phylogenetically diverse reductive dehalogenase-homologous genes in deep subseafloor sedimentary metagenomes.</title>
        <authorList>
            <person name="Kawai M."/>
            <person name="Futagami T."/>
            <person name="Toyoda A."/>
            <person name="Takaki Y."/>
            <person name="Nishi S."/>
            <person name="Hori S."/>
            <person name="Arai W."/>
            <person name="Tsubouchi T."/>
            <person name="Morono Y."/>
            <person name="Uchiyama I."/>
            <person name="Ito T."/>
            <person name="Fujiyama A."/>
            <person name="Inagaki F."/>
            <person name="Takami H."/>
        </authorList>
    </citation>
    <scope>NUCLEOTIDE SEQUENCE</scope>
    <source>
        <strain evidence="1">Expedition CK06-06</strain>
    </source>
</reference>
<gene>
    <name evidence="1" type="ORF">S03H2_14396</name>
</gene>
<accession>X1HET9</accession>
<evidence type="ECO:0000313" key="1">
    <source>
        <dbReference type="EMBL" id="GAH43813.1"/>
    </source>
</evidence>